<dbReference type="EMBL" id="MG011691">
    <property type="protein sequence ID" value="AVK77502.1"/>
    <property type="molecule type" value="Genomic_DNA"/>
</dbReference>
<feature type="transmembrane region" description="Helical" evidence="2">
    <location>
        <begin position="110"/>
        <end position="130"/>
    </location>
</feature>
<protein>
    <submittedName>
        <fullName evidence="3">Uncharacterized protein</fullName>
    </submittedName>
</protein>
<accession>A0A2U7UGC0</accession>
<keyword evidence="2" id="KW-1133">Transmembrane helix</keyword>
<dbReference type="RefSeq" id="YP_009481498.1">
    <property type="nucleotide sequence ID" value="NC_037665.1"/>
</dbReference>
<dbReference type="Proteomes" id="UP000249758">
    <property type="component" value="Segment"/>
</dbReference>
<evidence type="ECO:0000256" key="2">
    <source>
        <dbReference type="SAM" id="Phobius"/>
    </source>
</evidence>
<evidence type="ECO:0000313" key="3">
    <source>
        <dbReference type="EMBL" id="AVK77502.1"/>
    </source>
</evidence>
<reference evidence="3" key="1">
    <citation type="journal article" date="2018" name="Nat. Commun.">
        <title>Diversity and evolution of the emerging Pandoraviridae family.</title>
        <authorList>
            <person name="Legendre M."/>
            <person name="Fabre E."/>
            <person name="Poirot O."/>
            <person name="Jeudy S."/>
            <person name="Lartigue A."/>
            <person name="Alempic J.M."/>
            <person name="Beucher L."/>
            <person name="Philippe N."/>
            <person name="Bertaux L."/>
            <person name="Christo-Foroux E."/>
            <person name="Labadie K."/>
            <person name="Coute Y."/>
            <person name="Abergel C."/>
            <person name="Claverie J.M."/>
        </authorList>
    </citation>
    <scope>NUCLEOTIDE SEQUENCE [LARGE SCALE GENOMIC DNA]</scope>
    <source>
        <strain evidence="3">Macleodensis</strain>
    </source>
</reference>
<dbReference type="GeneID" id="36841957"/>
<keyword evidence="2" id="KW-0472">Membrane</keyword>
<proteinExistence type="predicted"/>
<organism evidence="3">
    <name type="scientific">Pandoravirus macleodensis</name>
    <dbReference type="NCBI Taxonomy" id="2107707"/>
    <lineage>
        <taxon>Viruses</taxon>
        <taxon>Pandoravirus</taxon>
    </lineage>
</organism>
<gene>
    <name evidence="3" type="ORF">pmac_cds_814</name>
</gene>
<evidence type="ECO:0000256" key="1">
    <source>
        <dbReference type="SAM" id="MobiDB-lite"/>
    </source>
</evidence>
<feature type="region of interest" description="Disordered" evidence="1">
    <location>
        <begin position="140"/>
        <end position="191"/>
    </location>
</feature>
<dbReference type="KEGG" id="vg:36841957"/>
<keyword evidence="2" id="KW-0812">Transmembrane</keyword>
<name>A0A2U7UGC0_9VIRU</name>
<sequence length="191" mass="19930">MATHQQPAGIALLPLLFCVVALCLAKVAAATPLDATVAVPGPNAVVANGTCEMVLDGPTCQSRCECEWCPPGPDHGCHAVNLAGPCGGQAGQRAPHDACYDDPAAGLEGLAVGALFGGLAIAAVVLWCCWRRIRSMQRGPESERLAVNGDDPTSFDKAQDEINTGDVEPGRLRTASRPIDMPRSRARPLHT</sequence>